<dbReference type="PANTHER" id="PTHR14359">
    <property type="entry name" value="HOMO-OLIGOMERIC FLAVIN CONTAINING CYS DECARBOXYLASE FAMILY"/>
    <property type="match status" value="1"/>
</dbReference>
<feature type="binding site" evidence="3">
    <location>
        <position position="288"/>
    </location>
    <ligand>
        <name>CTP</name>
        <dbReference type="ChEBI" id="CHEBI:37563"/>
    </ligand>
</feature>
<feature type="binding site" evidence="3">
    <location>
        <position position="340"/>
    </location>
    <ligand>
        <name>CTP</name>
        <dbReference type="ChEBI" id="CHEBI:37563"/>
    </ligand>
</feature>
<comment type="function">
    <text evidence="4">Catalyzes two steps in the biosynthesis of coenzyme A. In the first step cysteine is conjugated to 4'-phosphopantothenate to form 4-phosphopantothenoylcysteine, in the latter compound is decarboxylated to form 4'-phosphopantotheine.</text>
</comment>
<dbReference type="InterPro" id="IPR003382">
    <property type="entry name" value="Flavoprotein"/>
</dbReference>
<dbReference type="SUPFAM" id="SSF52507">
    <property type="entry name" value="Homo-oligomeric flavin-containing Cys decarboxylases, HFCD"/>
    <property type="match status" value="1"/>
</dbReference>
<keyword evidence="3" id="KW-0479">Metal-binding</keyword>
<evidence type="ECO:0000313" key="7">
    <source>
        <dbReference type="EMBL" id="GAA0460838.1"/>
    </source>
</evidence>
<keyword evidence="3" id="KW-0511">Multifunctional enzyme</keyword>
<comment type="cofactor">
    <cofactor evidence="3">
        <name>FMN</name>
        <dbReference type="ChEBI" id="CHEBI:58210"/>
    </cofactor>
    <text evidence="3">Binds 1 FMN per subunit.</text>
</comment>
<dbReference type="Pfam" id="PF04127">
    <property type="entry name" value="DFP"/>
    <property type="match status" value="1"/>
</dbReference>
<dbReference type="Proteomes" id="UP001500740">
    <property type="component" value="Unassembled WGS sequence"/>
</dbReference>
<comment type="pathway">
    <text evidence="3 4">Cofactor biosynthesis; coenzyme A biosynthesis; CoA from (R)-pantothenate: step 3/5.</text>
</comment>
<keyword evidence="1 3" id="KW-0210">Decarboxylase</keyword>
<feature type="binding site" evidence="3">
    <location>
        <position position="278"/>
    </location>
    <ligand>
        <name>CTP</name>
        <dbReference type="ChEBI" id="CHEBI:37563"/>
    </ligand>
</feature>
<dbReference type="NCBIfam" id="TIGR00521">
    <property type="entry name" value="coaBC_dfp"/>
    <property type="match status" value="1"/>
</dbReference>
<evidence type="ECO:0000256" key="2">
    <source>
        <dbReference type="ARBA" id="ARBA00023239"/>
    </source>
</evidence>
<evidence type="ECO:0000313" key="8">
    <source>
        <dbReference type="Proteomes" id="UP001500740"/>
    </source>
</evidence>
<evidence type="ECO:0000256" key="4">
    <source>
        <dbReference type="RuleBase" id="RU364078"/>
    </source>
</evidence>
<keyword evidence="8" id="KW-1185">Reference proteome</keyword>
<keyword evidence="3 4" id="KW-0436">Ligase</keyword>
<comment type="similarity">
    <text evidence="3 4">In the C-terminal section; belongs to the PPC synthetase family.</text>
</comment>
<dbReference type="InterPro" id="IPR035929">
    <property type="entry name" value="CoaB-like_sf"/>
</dbReference>
<comment type="caution">
    <text evidence="3">Lacks conserved residue(s) required for the propagation of feature annotation.</text>
</comment>
<sequence>MKQGQKVLLGVSGGIAAYKACALTSKLVQRGYDVKVIMTEGATQFVNPLTFQALSRNPVYTDAFDEKNPEKIAHIDLADWADTIILAPATAHLLGRVASGLADDMLTTTLLATTAKVYVAPAMNVHMYDHPSVKTNLKTLEGYGYHFIEPGDGYLACGYVGKGRLEEPERIIEVIEQHQSKEQPLAGKKVLVTAGPTIEVVDAVRYFTNHSSGKMGFAIAEVARQLGAEVTLVTGPVQLDEPVGVEVINVTSAKDMYDAVTKQFNEQHIVIKAAAVADYRPKKQHSRKMKKQDDDLMIEMERTDDILKTLGKLKTDQYLVGFAAETDKLLEYGQGKLERKNLDAIVINDISEEQNGFKSDTNAVHVLTNKGFNKAIPLKSKHEIASQLFSIFIGEMSGDGS</sequence>
<dbReference type="SUPFAM" id="SSF102645">
    <property type="entry name" value="CoaB-like"/>
    <property type="match status" value="1"/>
</dbReference>
<evidence type="ECO:0000256" key="3">
    <source>
        <dbReference type="HAMAP-Rule" id="MF_02225"/>
    </source>
</evidence>
<comment type="catalytic activity">
    <reaction evidence="3 4">
        <text>N-[(R)-4-phosphopantothenoyl]-L-cysteine + H(+) = (R)-4'-phosphopantetheine + CO2</text>
        <dbReference type="Rhea" id="RHEA:16793"/>
        <dbReference type="ChEBI" id="CHEBI:15378"/>
        <dbReference type="ChEBI" id="CHEBI:16526"/>
        <dbReference type="ChEBI" id="CHEBI:59458"/>
        <dbReference type="ChEBI" id="CHEBI:61723"/>
        <dbReference type="EC" id="4.1.1.36"/>
    </reaction>
</comment>
<keyword evidence="3 4" id="KW-0288">FMN</keyword>
<dbReference type="PANTHER" id="PTHR14359:SF6">
    <property type="entry name" value="PHOSPHOPANTOTHENOYLCYSTEINE DECARBOXYLASE"/>
    <property type="match status" value="1"/>
</dbReference>
<evidence type="ECO:0000259" key="5">
    <source>
        <dbReference type="Pfam" id="PF02441"/>
    </source>
</evidence>
<dbReference type="InterPro" id="IPR036551">
    <property type="entry name" value="Flavin_trans-like"/>
</dbReference>
<comment type="caution">
    <text evidence="7">The sequence shown here is derived from an EMBL/GenBank/DDBJ whole genome shotgun (WGS) entry which is preliminary data.</text>
</comment>
<dbReference type="GO" id="GO:0016874">
    <property type="term" value="F:ligase activity"/>
    <property type="evidence" value="ECO:0007669"/>
    <property type="project" value="UniProtKB-KW"/>
</dbReference>
<proteinExistence type="inferred from homology"/>
<dbReference type="EC" id="4.1.1.36" evidence="3"/>
<gene>
    <name evidence="3 7" type="primary">coaBC</name>
    <name evidence="7" type="ORF">GCM10008935_15290</name>
</gene>
<dbReference type="Gene3D" id="3.40.50.10300">
    <property type="entry name" value="CoaB-like"/>
    <property type="match status" value="1"/>
</dbReference>
<evidence type="ECO:0000259" key="6">
    <source>
        <dbReference type="Pfam" id="PF04127"/>
    </source>
</evidence>
<protein>
    <recommendedName>
        <fullName evidence="3">Coenzyme A biosynthesis bifunctional protein CoaBC</fullName>
    </recommendedName>
    <alternativeName>
        <fullName evidence="3">DNA/pantothenate metabolism flavoprotein</fullName>
    </alternativeName>
    <alternativeName>
        <fullName evidence="3">Phosphopantothenoylcysteine synthetase/decarboxylase</fullName>
        <shortName evidence="3">PPCS-PPCDC</shortName>
    </alternativeName>
    <domain>
        <recommendedName>
            <fullName evidence="3">Phosphopantothenoylcysteine decarboxylase</fullName>
            <shortName evidence="3">PPC decarboxylase</shortName>
            <shortName evidence="3">PPC-DC</shortName>
            <ecNumber evidence="3">4.1.1.36</ecNumber>
        </recommendedName>
        <alternativeName>
            <fullName evidence="3">CoaC</fullName>
        </alternativeName>
    </domain>
    <domain>
        <recommendedName>
            <fullName evidence="3">Phosphopantothenate--cysteine ligase</fullName>
            <ecNumber evidence="3">6.3.2.5</ecNumber>
        </recommendedName>
        <alternativeName>
            <fullName evidence="3">CoaB</fullName>
        </alternativeName>
        <alternativeName>
            <fullName evidence="3">Phosphopantothenoylcysteine synthetase</fullName>
            <shortName evidence="3">PPC synthetase</shortName>
            <shortName evidence="3">PPC-S</shortName>
        </alternativeName>
    </domain>
</protein>
<dbReference type="HAMAP" id="MF_02225">
    <property type="entry name" value="CoaBC"/>
    <property type="match status" value="1"/>
</dbReference>
<feature type="region of interest" description="Phosphopantothenoylcysteine decarboxylase" evidence="3">
    <location>
        <begin position="1"/>
        <end position="189"/>
    </location>
</feature>
<dbReference type="Gene3D" id="3.40.50.1950">
    <property type="entry name" value="Flavin prenyltransferase-like"/>
    <property type="match status" value="1"/>
</dbReference>
<evidence type="ECO:0000256" key="1">
    <source>
        <dbReference type="ARBA" id="ARBA00022793"/>
    </source>
</evidence>
<feature type="domain" description="DNA/pantothenate metabolism flavoprotein C-terminal" evidence="6">
    <location>
        <begin position="185"/>
        <end position="390"/>
    </location>
</feature>
<name>A0ABN0ZW03_9BACI</name>
<comment type="similarity">
    <text evidence="3 4">In the N-terminal section; belongs to the HFCD (homo-oligomeric flavin containing Cys decarboxylase) superfamily.</text>
</comment>
<dbReference type="EC" id="6.3.2.5" evidence="3"/>
<reference evidence="7 8" key="1">
    <citation type="journal article" date="2019" name="Int. J. Syst. Evol. Microbiol.">
        <title>The Global Catalogue of Microorganisms (GCM) 10K type strain sequencing project: providing services to taxonomists for standard genome sequencing and annotation.</title>
        <authorList>
            <consortium name="The Broad Institute Genomics Platform"/>
            <consortium name="The Broad Institute Genome Sequencing Center for Infectious Disease"/>
            <person name="Wu L."/>
            <person name="Ma J."/>
        </authorList>
    </citation>
    <scope>NUCLEOTIDE SEQUENCE [LARGE SCALE GENOMIC DNA]</scope>
    <source>
        <strain evidence="7 8">JCM 14193</strain>
    </source>
</reference>
<feature type="active site" description="Proton donor" evidence="3">
    <location>
        <position position="157"/>
    </location>
</feature>
<feature type="domain" description="Flavoprotein" evidence="5">
    <location>
        <begin position="6"/>
        <end position="177"/>
    </location>
</feature>
<organism evidence="7 8">
    <name type="scientific">Alkalibacillus silvisoli</name>
    <dbReference type="NCBI Taxonomy" id="392823"/>
    <lineage>
        <taxon>Bacteria</taxon>
        <taxon>Bacillati</taxon>
        <taxon>Bacillota</taxon>
        <taxon>Bacilli</taxon>
        <taxon>Bacillales</taxon>
        <taxon>Bacillaceae</taxon>
        <taxon>Alkalibacillus</taxon>
    </lineage>
</organism>
<keyword evidence="2 3" id="KW-0456">Lyase</keyword>
<dbReference type="InterPro" id="IPR007085">
    <property type="entry name" value="DNA/pantothenate-metab_flavo_C"/>
</dbReference>
<comment type="function">
    <text evidence="3">Catalyzes two sequential steps in the biosynthesis of coenzyme A. In the first step cysteine is conjugated to 4'-phosphopantothenate to form 4-phosphopantothenoylcysteine. In the second step the latter compound is decarboxylated to form 4'-phosphopantotheine.</text>
</comment>
<keyword evidence="3 4" id="KW-0285">Flavoprotein</keyword>
<keyword evidence="3" id="KW-0460">Magnesium</keyword>
<comment type="catalytic activity">
    <reaction evidence="3 4">
        <text>(R)-4'-phosphopantothenate + L-cysteine + CTP = N-[(R)-4-phosphopantothenoyl]-L-cysteine + CMP + diphosphate + H(+)</text>
        <dbReference type="Rhea" id="RHEA:19397"/>
        <dbReference type="ChEBI" id="CHEBI:10986"/>
        <dbReference type="ChEBI" id="CHEBI:15378"/>
        <dbReference type="ChEBI" id="CHEBI:33019"/>
        <dbReference type="ChEBI" id="CHEBI:35235"/>
        <dbReference type="ChEBI" id="CHEBI:37563"/>
        <dbReference type="ChEBI" id="CHEBI:59458"/>
        <dbReference type="ChEBI" id="CHEBI:60377"/>
        <dbReference type="EC" id="6.3.2.5"/>
    </reaction>
</comment>
<feature type="binding site" evidence="3">
    <location>
        <position position="336"/>
    </location>
    <ligand>
        <name>CTP</name>
        <dbReference type="ChEBI" id="CHEBI:37563"/>
    </ligand>
</feature>
<dbReference type="RefSeq" id="WP_343782873.1">
    <property type="nucleotide sequence ID" value="NZ_BAAACZ010000011.1"/>
</dbReference>
<feature type="binding site" evidence="3">
    <location>
        <position position="322"/>
    </location>
    <ligand>
        <name>CTP</name>
        <dbReference type="ChEBI" id="CHEBI:37563"/>
    </ligand>
</feature>
<comment type="cofactor">
    <cofactor evidence="3">
        <name>Mg(2+)</name>
        <dbReference type="ChEBI" id="CHEBI:18420"/>
    </cofactor>
</comment>
<dbReference type="EMBL" id="BAAACZ010000011">
    <property type="protein sequence ID" value="GAA0460838.1"/>
    <property type="molecule type" value="Genomic_DNA"/>
</dbReference>
<dbReference type="Pfam" id="PF02441">
    <property type="entry name" value="Flavoprotein"/>
    <property type="match status" value="1"/>
</dbReference>
<dbReference type="InterPro" id="IPR005252">
    <property type="entry name" value="CoaBC"/>
</dbReference>
<comment type="pathway">
    <text evidence="3 4">Cofactor biosynthesis; coenzyme A biosynthesis; CoA from (R)-pantothenate: step 2/5.</text>
</comment>
<accession>A0ABN0ZW03</accession>
<feature type="region of interest" description="Phosphopantothenate--cysteine ligase" evidence="3">
    <location>
        <begin position="190"/>
        <end position="401"/>
    </location>
</feature>